<accession>A0ACB0K5Y1</accession>
<evidence type="ECO:0000313" key="1">
    <source>
        <dbReference type="EMBL" id="CAJ2651669.1"/>
    </source>
</evidence>
<protein>
    <submittedName>
        <fullName evidence="1">Uncharacterized protein</fullName>
    </submittedName>
</protein>
<reference evidence="1" key="1">
    <citation type="submission" date="2023-10" db="EMBL/GenBank/DDBJ databases">
        <authorList>
            <person name="Rodriguez Cubillos JULIANA M."/>
            <person name="De Vega J."/>
        </authorList>
    </citation>
    <scope>NUCLEOTIDE SEQUENCE</scope>
</reference>
<organism evidence="1 2">
    <name type="scientific">Trifolium pratense</name>
    <name type="common">Red clover</name>
    <dbReference type="NCBI Taxonomy" id="57577"/>
    <lineage>
        <taxon>Eukaryota</taxon>
        <taxon>Viridiplantae</taxon>
        <taxon>Streptophyta</taxon>
        <taxon>Embryophyta</taxon>
        <taxon>Tracheophyta</taxon>
        <taxon>Spermatophyta</taxon>
        <taxon>Magnoliopsida</taxon>
        <taxon>eudicotyledons</taxon>
        <taxon>Gunneridae</taxon>
        <taxon>Pentapetalae</taxon>
        <taxon>rosids</taxon>
        <taxon>fabids</taxon>
        <taxon>Fabales</taxon>
        <taxon>Fabaceae</taxon>
        <taxon>Papilionoideae</taxon>
        <taxon>50 kb inversion clade</taxon>
        <taxon>NPAAA clade</taxon>
        <taxon>Hologalegina</taxon>
        <taxon>IRL clade</taxon>
        <taxon>Trifolieae</taxon>
        <taxon>Trifolium</taxon>
    </lineage>
</organism>
<dbReference type="Proteomes" id="UP001177021">
    <property type="component" value="Unassembled WGS sequence"/>
</dbReference>
<comment type="caution">
    <text evidence="1">The sequence shown here is derived from an EMBL/GenBank/DDBJ whole genome shotgun (WGS) entry which is preliminary data.</text>
</comment>
<keyword evidence="2" id="KW-1185">Reference proteome</keyword>
<sequence length="267" mass="30197">MLIATETLDDNQPSLPEKLDDPAYKSKPKETEVVVEQDASVEVDESKDKKEEIDEHDDSEKDDQTDVESKMDVADSLYTKTEETLYKIFDSYRLFVGKGQTENPTHSSQSNESNEVELVELKAPEDAFAAEVQMDTDLNDNMQKNEVDLYLMENLEKKSPGFDILNRWKVNSTKYPILGQMARDILAIPLSTVASESAFSTGGRVLNNYRSSLSPKTVEALICTQNWCRSSQVSVDIEELVEELEHMELELAPIPQLNEDVSDNDFD</sequence>
<proteinExistence type="predicted"/>
<name>A0ACB0K5Y1_TRIPR</name>
<dbReference type="EMBL" id="CASHSV030000160">
    <property type="protein sequence ID" value="CAJ2651669.1"/>
    <property type="molecule type" value="Genomic_DNA"/>
</dbReference>
<evidence type="ECO:0000313" key="2">
    <source>
        <dbReference type="Proteomes" id="UP001177021"/>
    </source>
</evidence>
<gene>
    <name evidence="1" type="ORF">MILVUS5_LOCUS19270</name>
</gene>